<feature type="region of interest" description="Disordered" evidence="1">
    <location>
        <begin position="53"/>
        <end position="84"/>
    </location>
</feature>
<sequence length="84" mass="9336">FGGVGGENKRRRPASMLLDESPLKITLRINSLKVVAKEKDQSDAISALAQKIETAKEEEESEDPNDEFATEEEDIEVPDSMDDE</sequence>
<organism evidence="2">
    <name type="scientific">marine metagenome</name>
    <dbReference type="NCBI Taxonomy" id="408172"/>
    <lineage>
        <taxon>unclassified sequences</taxon>
        <taxon>metagenomes</taxon>
        <taxon>ecological metagenomes</taxon>
    </lineage>
</organism>
<evidence type="ECO:0000313" key="2">
    <source>
        <dbReference type="EMBL" id="SVE32768.1"/>
    </source>
</evidence>
<reference evidence="2" key="1">
    <citation type="submission" date="2018-05" db="EMBL/GenBank/DDBJ databases">
        <authorList>
            <person name="Lanie J.A."/>
            <person name="Ng W.-L."/>
            <person name="Kazmierczak K.M."/>
            <person name="Andrzejewski T.M."/>
            <person name="Davidsen T.M."/>
            <person name="Wayne K.J."/>
            <person name="Tettelin H."/>
            <person name="Glass J.I."/>
            <person name="Rusch D."/>
            <person name="Podicherti R."/>
            <person name="Tsui H.-C.T."/>
            <person name="Winkler M.E."/>
        </authorList>
    </citation>
    <scope>NUCLEOTIDE SEQUENCE</scope>
</reference>
<proteinExistence type="predicted"/>
<evidence type="ECO:0000256" key="1">
    <source>
        <dbReference type="SAM" id="MobiDB-lite"/>
    </source>
</evidence>
<feature type="compositionally biased region" description="Acidic residues" evidence="1">
    <location>
        <begin position="56"/>
        <end position="84"/>
    </location>
</feature>
<protein>
    <submittedName>
        <fullName evidence="2">Uncharacterized protein</fullName>
    </submittedName>
</protein>
<dbReference type="EMBL" id="UINC01209659">
    <property type="protein sequence ID" value="SVE32768.1"/>
    <property type="molecule type" value="Genomic_DNA"/>
</dbReference>
<dbReference type="AlphaFoldDB" id="A0A383CM93"/>
<accession>A0A383CM93</accession>
<name>A0A383CM93_9ZZZZ</name>
<gene>
    <name evidence="2" type="ORF">METZ01_LOCUS485622</name>
</gene>
<feature type="non-terminal residue" evidence="2">
    <location>
        <position position="1"/>
    </location>
</feature>